<dbReference type="Pfam" id="PF02873">
    <property type="entry name" value="MurB_C"/>
    <property type="match status" value="1"/>
</dbReference>
<name>A0A329MM90_9BACL</name>
<evidence type="ECO:0000256" key="1">
    <source>
        <dbReference type="ARBA" id="ARBA00001974"/>
    </source>
</evidence>
<evidence type="ECO:0000256" key="12">
    <source>
        <dbReference type="ARBA" id="ARBA00023002"/>
    </source>
</evidence>
<dbReference type="Proteomes" id="UP000250369">
    <property type="component" value="Unassembled WGS sequence"/>
</dbReference>
<dbReference type="InterPro" id="IPR036635">
    <property type="entry name" value="MurB_C_sf"/>
</dbReference>
<dbReference type="AlphaFoldDB" id="A0A329MM90"/>
<evidence type="ECO:0000259" key="17">
    <source>
        <dbReference type="PROSITE" id="PS51387"/>
    </source>
</evidence>
<dbReference type="InterPro" id="IPR036318">
    <property type="entry name" value="FAD-bd_PCMH-like_sf"/>
</dbReference>
<keyword evidence="5 16" id="KW-0963">Cytoplasm</keyword>
<evidence type="ECO:0000256" key="3">
    <source>
        <dbReference type="ARBA" id="ARBA00004496"/>
    </source>
</evidence>
<evidence type="ECO:0000256" key="11">
    <source>
        <dbReference type="ARBA" id="ARBA00022984"/>
    </source>
</evidence>
<dbReference type="InterPro" id="IPR016166">
    <property type="entry name" value="FAD-bd_PCMH"/>
</dbReference>
<dbReference type="InterPro" id="IPR016169">
    <property type="entry name" value="FAD-bd_PCMH_sub2"/>
</dbReference>
<evidence type="ECO:0000256" key="14">
    <source>
        <dbReference type="ARBA" id="ARBA00023316"/>
    </source>
</evidence>
<protein>
    <recommendedName>
        <fullName evidence="16">UDP-N-acetylenolpyruvoylglucosamine reductase</fullName>
        <ecNumber evidence="16">1.3.1.98</ecNumber>
    </recommendedName>
    <alternativeName>
        <fullName evidence="16">UDP-N-acetylmuramate dehydrogenase</fullName>
    </alternativeName>
</protein>
<keyword evidence="7 16" id="KW-0285">Flavoprotein</keyword>
<dbReference type="SUPFAM" id="SSF56176">
    <property type="entry name" value="FAD-binding/transporter-associated domain-like"/>
    <property type="match status" value="1"/>
</dbReference>
<keyword evidence="19" id="KW-1185">Reference proteome</keyword>
<proteinExistence type="inferred from homology"/>
<dbReference type="HAMAP" id="MF_00037">
    <property type="entry name" value="MurB"/>
    <property type="match status" value="1"/>
</dbReference>
<evidence type="ECO:0000256" key="2">
    <source>
        <dbReference type="ARBA" id="ARBA00003921"/>
    </source>
</evidence>
<dbReference type="PANTHER" id="PTHR21071:SF4">
    <property type="entry name" value="UDP-N-ACETYLENOLPYRUVOYLGLUCOSAMINE REDUCTASE"/>
    <property type="match status" value="1"/>
</dbReference>
<feature type="domain" description="FAD-binding PCMH-type" evidence="17">
    <location>
        <begin position="26"/>
        <end position="195"/>
    </location>
</feature>
<dbReference type="UniPathway" id="UPA00219"/>
<comment type="caution">
    <text evidence="16">Lacks conserved residue(s) required for the propagation of feature annotation.</text>
</comment>
<dbReference type="GO" id="GO:0009252">
    <property type="term" value="P:peptidoglycan biosynthetic process"/>
    <property type="evidence" value="ECO:0007669"/>
    <property type="project" value="UniProtKB-UniRule"/>
</dbReference>
<dbReference type="Gene3D" id="3.30.465.10">
    <property type="match status" value="1"/>
</dbReference>
<organism evidence="18 19">
    <name type="scientific">Paenibacillus contaminans</name>
    <dbReference type="NCBI Taxonomy" id="450362"/>
    <lineage>
        <taxon>Bacteria</taxon>
        <taxon>Bacillati</taxon>
        <taxon>Bacillota</taxon>
        <taxon>Bacilli</taxon>
        <taxon>Bacillales</taxon>
        <taxon>Paenibacillaceae</taxon>
        <taxon>Paenibacillus</taxon>
    </lineage>
</organism>
<comment type="subcellular location">
    <subcellularLocation>
        <location evidence="3 16">Cytoplasm</location>
    </subcellularLocation>
</comment>
<keyword evidence="8 16" id="KW-0274">FAD</keyword>
<keyword evidence="11 16" id="KW-0573">Peptidoglycan synthesis</keyword>
<keyword evidence="14 16" id="KW-0961">Cell wall biogenesis/degradation</keyword>
<dbReference type="GO" id="GO:0008762">
    <property type="term" value="F:UDP-N-acetylmuramate dehydrogenase activity"/>
    <property type="evidence" value="ECO:0007669"/>
    <property type="project" value="UniProtKB-UniRule"/>
</dbReference>
<dbReference type="GO" id="GO:0008360">
    <property type="term" value="P:regulation of cell shape"/>
    <property type="evidence" value="ECO:0007669"/>
    <property type="project" value="UniProtKB-KW"/>
</dbReference>
<evidence type="ECO:0000256" key="15">
    <source>
        <dbReference type="ARBA" id="ARBA00048914"/>
    </source>
</evidence>
<evidence type="ECO:0000256" key="5">
    <source>
        <dbReference type="ARBA" id="ARBA00022490"/>
    </source>
</evidence>
<comment type="similarity">
    <text evidence="16">Belongs to the MurB family.</text>
</comment>
<dbReference type="GO" id="GO:0051301">
    <property type="term" value="P:cell division"/>
    <property type="evidence" value="ECO:0007669"/>
    <property type="project" value="UniProtKB-KW"/>
</dbReference>
<dbReference type="GO" id="GO:0005829">
    <property type="term" value="C:cytosol"/>
    <property type="evidence" value="ECO:0007669"/>
    <property type="project" value="TreeGrafter"/>
</dbReference>
<evidence type="ECO:0000256" key="9">
    <source>
        <dbReference type="ARBA" id="ARBA00022857"/>
    </source>
</evidence>
<dbReference type="InterPro" id="IPR011601">
    <property type="entry name" value="MurB_C"/>
</dbReference>
<evidence type="ECO:0000256" key="4">
    <source>
        <dbReference type="ARBA" id="ARBA00004752"/>
    </source>
</evidence>
<keyword evidence="6 16" id="KW-0132">Cell division</keyword>
<dbReference type="SUPFAM" id="SSF56194">
    <property type="entry name" value="Uridine diphospho-N-Acetylenolpyruvylglucosamine reductase, MurB, C-terminal domain"/>
    <property type="match status" value="1"/>
</dbReference>
<dbReference type="Gene3D" id="3.30.43.10">
    <property type="entry name" value="Uridine Diphospho-n-acetylenolpyruvylglucosamine Reductase, domain 2"/>
    <property type="match status" value="1"/>
</dbReference>
<dbReference type="GO" id="GO:0071949">
    <property type="term" value="F:FAD binding"/>
    <property type="evidence" value="ECO:0007669"/>
    <property type="project" value="InterPro"/>
</dbReference>
<reference evidence="18 19" key="1">
    <citation type="journal article" date="2009" name="Int. J. Syst. Evol. Microbiol.">
        <title>Paenibacillus contaminans sp. nov., isolated from a contaminated laboratory plate.</title>
        <authorList>
            <person name="Chou J.H."/>
            <person name="Lee J.H."/>
            <person name="Lin M.C."/>
            <person name="Chang P.S."/>
            <person name="Arun A.B."/>
            <person name="Young C.C."/>
            <person name="Chen W.M."/>
        </authorList>
    </citation>
    <scope>NUCLEOTIDE SEQUENCE [LARGE SCALE GENOMIC DNA]</scope>
    <source>
        <strain evidence="18 19">CKOBP-6</strain>
    </source>
</reference>
<comment type="caution">
    <text evidence="18">The sequence shown here is derived from an EMBL/GenBank/DDBJ whole genome shotgun (WGS) entry which is preliminary data.</text>
</comment>
<comment type="function">
    <text evidence="2 16">Cell wall formation.</text>
</comment>
<evidence type="ECO:0000256" key="10">
    <source>
        <dbReference type="ARBA" id="ARBA00022960"/>
    </source>
</evidence>
<evidence type="ECO:0000313" key="18">
    <source>
        <dbReference type="EMBL" id="RAV19017.1"/>
    </source>
</evidence>
<evidence type="ECO:0000256" key="7">
    <source>
        <dbReference type="ARBA" id="ARBA00022630"/>
    </source>
</evidence>
<evidence type="ECO:0000256" key="16">
    <source>
        <dbReference type="HAMAP-Rule" id="MF_00037"/>
    </source>
</evidence>
<keyword evidence="12 16" id="KW-0560">Oxidoreductase</keyword>
<dbReference type="InterPro" id="IPR016167">
    <property type="entry name" value="FAD-bd_PCMH_sub1"/>
</dbReference>
<keyword evidence="9 16" id="KW-0521">NADP</keyword>
<evidence type="ECO:0000256" key="8">
    <source>
        <dbReference type="ARBA" id="ARBA00022827"/>
    </source>
</evidence>
<evidence type="ECO:0000313" key="19">
    <source>
        <dbReference type="Proteomes" id="UP000250369"/>
    </source>
</evidence>
<comment type="pathway">
    <text evidence="4 16">Cell wall biogenesis; peptidoglycan biosynthesis.</text>
</comment>
<accession>A0A329MM90</accession>
<dbReference type="PANTHER" id="PTHR21071">
    <property type="entry name" value="UDP-N-ACETYLENOLPYRUVOYLGLUCOSAMINE REDUCTASE"/>
    <property type="match status" value="1"/>
</dbReference>
<evidence type="ECO:0000256" key="6">
    <source>
        <dbReference type="ARBA" id="ARBA00022618"/>
    </source>
</evidence>
<evidence type="ECO:0000256" key="13">
    <source>
        <dbReference type="ARBA" id="ARBA00023306"/>
    </source>
</evidence>
<dbReference type="Gene3D" id="3.90.78.10">
    <property type="entry name" value="UDP-N-acetylenolpyruvoylglucosamine reductase, C-terminal domain"/>
    <property type="match status" value="1"/>
</dbReference>
<dbReference type="EMBL" id="QMFB01000014">
    <property type="protein sequence ID" value="RAV19017.1"/>
    <property type="molecule type" value="Genomic_DNA"/>
</dbReference>
<feature type="active site" description="Proton donor" evidence="16">
    <location>
        <position position="265"/>
    </location>
</feature>
<dbReference type="OrthoDB" id="9804753at2"/>
<dbReference type="GO" id="GO:0071555">
    <property type="term" value="P:cell wall organization"/>
    <property type="evidence" value="ECO:0007669"/>
    <property type="project" value="UniProtKB-KW"/>
</dbReference>
<keyword evidence="10 16" id="KW-0133">Cell shape</keyword>
<dbReference type="PROSITE" id="PS51387">
    <property type="entry name" value="FAD_PCMH"/>
    <property type="match status" value="1"/>
</dbReference>
<comment type="cofactor">
    <cofactor evidence="1 16">
        <name>FAD</name>
        <dbReference type="ChEBI" id="CHEBI:57692"/>
    </cofactor>
</comment>
<dbReference type="EC" id="1.3.1.98" evidence="16"/>
<keyword evidence="13 16" id="KW-0131">Cell cycle</keyword>
<comment type="catalytic activity">
    <reaction evidence="15 16">
        <text>UDP-N-acetyl-alpha-D-muramate + NADP(+) = UDP-N-acetyl-3-O-(1-carboxyvinyl)-alpha-D-glucosamine + NADPH + H(+)</text>
        <dbReference type="Rhea" id="RHEA:12248"/>
        <dbReference type="ChEBI" id="CHEBI:15378"/>
        <dbReference type="ChEBI" id="CHEBI:57783"/>
        <dbReference type="ChEBI" id="CHEBI:58349"/>
        <dbReference type="ChEBI" id="CHEBI:68483"/>
        <dbReference type="ChEBI" id="CHEBI:70757"/>
        <dbReference type="EC" id="1.3.1.98"/>
    </reaction>
</comment>
<feature type="active site" evidence="16">
    <location>
        <position position="337"/>
    </location>
</feature>
<sequence length="344" mass="38198">MTKDRYELFDKLCMRDVRLSEHSSYGIGGYADYFAMPATIEQLVTILEVSATYGMDRVVFGMGSNMLFPDRPKRGTLYISLKKMADVTVNGSRWFVTSGLPLSMLSVAGMITGAPEFQFTYLMPGSLGAGIYMNAKYYNEQVGDKIETVSYIDLDDPTLSLQTIRAEDCRFGYKQSIFQHNPWIIVGAKIKVPEFEGPISGGIGGLLSKYKAANGQLSSLDSFYSFFSRELRELQAGRTGIPAPMQDIERYRTQNKHFIYRSCGSFFKNNYAAGSSIGALVDRLGLKGLSHGGAIISPYHGNMILNADHATAAHILYLKDTVSEAIHRHYGFIPEPEVVIMEEA</sequence>
<dbReference type="RefSeq" id="WP_113033225.1">
    <property type="nucleotide sequence ID" value="NZ_QMFB01000014.1"/>
</dbReference>
<gene>
    <name evidence="16" type="primary">murB</name>
    <name evidence="18" type="ORF">DQG23_23000</name>
</gene>
<dbReference type="InterPro" id="IPR003170">
    <property type="entry name" value="MurB"/>
</dbReference>